<evidence type="ECO:0000256" key="1">
    <source>
        <dbReference type="ARBA" id="ARBA00006739"/>
    </source>
</evidence>
<dbReference type="InterPro" id="IPR029044">
    <property type="entry name" value="Nucleotide-diphossugar_trans"/>
</dbReference>
<dbReference type="CDD" id="cd04186">
    <property type="entry name" value="GT_2_like_c"/>
    <property type="match status" value="1"/>
</dbReference>
<evidence type="ECO:0000256" key="2">
    <source>
        <dbReference type="ARBA" id="ARBA00022676"/>
    </source>
</evidence>
<proteinExistence type="inferred from homology"/>
<name>A0A1J5Q7G0_9ZZZZ</name>
<comment type="similarity">
    <text evidence="1">Belongs to the glycosyltransferase 2 family.</text>
</comment>
<comment type="caution">
    <text evidence="5">The sequence shown here is derived from an EMBL/GenBank/DDBJ whole genome shotgun (WGS) entry which is preliminary data.</text>
</comment>
<feature type="domain" description="Glycosyltransferase 2-like" evidence="4">
    <location>
        <begin position="11"/>
        <end position="169"/>
    </location>
</feature>
<dbReference type="PANTHER" id="PTHR43179:SF12">
    <property type="entry name" value="GALACTOFURANOSYLTRANSFERASE GLFT2"/>
    <property type="match status" value="1"/>
</dbReference>
<keyword evidence="2 5" id="KW-0328">Glycosyltransferase</keyword>
<sequence length="292" mass="31355">MPDQSPNARVTIISVTFNSMAVLPAMLASVPAGAQVVIVDNSTTQAAETAALADRHGARLIANAKNLGFGVACNQGAAVADTEFLLFLNPDATLAPDTLIELVAAAERFPRASAMNPRIAEADGSASFKRHSHLMRRAERMARGWPTSDTEVTVLSGAALFVRRVDFEAVGGFDPAIFLYHEDDDLSRRLRAERGPIMFVRGALVTHIGGASSARNAEVAALKAWHMGRSRVYSVRKHNMPVPFLSSLHSALRQLLSLSVLLSPRKRAKQWAFLRGVLSTLKDGGAHGGPRS</sequence>
<dbReference type="InterPro" id="IPR001173">
    <property type="entry name" value="Glyco_trans_2-like"/>
</dbReference>
<evidence type="ECO:0000256" key="3">
    <source>
        <dbReference type="ARBA" id="ARBA00022679"/>
    </source>
</evidence>
<dbReference type="Pfam" id="PF00535">
    <property type="entry name" value="Glycos_transf_2"/>
    <property type="match status" value="1"/>
</dbReference>
<dbReference type="EMBL" id="MLJW01003519">
    <property type="protein sequence ID" value="OIQ71877.1"/>
    <property type="molecule type" value="Genomic_DNA"/>
</dbReference>
<protein>
    <submittedName>
        <fullName evidence="5">N-acetylglucosaminyl-diphospho-decaprenol L-rhamnosyltransferase</fullName>
        <ecNumber evidence="5">2.4.1.289</ecNumber>
    </submittedName>
</protein>
<dbReference type="PANTHER" id="PTHR43179">
    <property type="entry name" value="RHAMNOSYLTRANSFERASE WBBL"/>
    <property type="match status" value="1"/>
</dbReference>
<dbReference type="AlphaFoldDB" id="A0A1J5Q7G0"/>
<dbReference type="GO" id="GO:0102096">
    <property type="term" value="F:decaprenyl-N-acetyl-alpha-D-glucosaminyl-pyrophosphate:dTDP-alpha-L-rhamnose rhamnosyltransferase activity"/>
    <property type="evidence" value="ECO:0007669"/>
    <property type="project" value="UniProtKB-EC"/>
</dbReference>
<organism evidence="5">
    <name type="scientific">mine drainage metagenome</name>
    <dbReference type="NCBI Taxonomy" id="410659"/>
    <lineage>
        <taxon>unclassified sequences</taxon>
        <taxon>metagenomes</taxon>
        <taxon>ecological metagenomes</taxon>
    </lineage>
</organism>
<dbReference type="Gene3D" id="3.90.550.10">
    <property type="entry name" value="Spore Coat Polysaccharide Biosynthesis Protein SpsA, Chain A"/>
    <property type="match status" value="1"/>
</dbReference>
<accession>A0A1J5Q7G0</accession>
<evidence type="ECO:0000259" key="4">
    <source>
        <dbReference type="Pfam" id="PF00535"/>
    </source>
</evidence>
<gene>
    <name evidence="5" type="primary">wbbL_24</name>
    <name evidence="5" type="ORF">GALL_465020</name>
</gene>
<dbReference type="EC" id="2.4.1.289" evidence="5"/>
<keyword evidence="3 5" id="KW-0808">Transferase</keyword>
<dbReference type="SUPFAM" id="SSF53448">
    <property type="entry name" value="Nucleotide-diphospho-sugar transferases"/>
    <property type="match status" value="1"/>
</dbReference>
<evidence type="ECO:0000313" key="5">
    <source>
        <dbReference type="EMBL" id="OIQ71877.1"/>
    </source>
</evidence>
<reference evidence="5" key="1">
    <citation type="submission" date="2016-10" db="EMBL/GenBank/DDBJ databases">
        <title>Sequence of Gallionella enrichment culture.</title>
        <authorList>
            <person name="Poehlein A."/>
            <person name="Muehling M."/>
            <person name="Daniel R."/>
        </authorList>
    </citation>
    <scope>NUCLEOTIDE SEQUENCE</scope>
</reference>